<evidence type="ECO:0000259" key="6">
    <source>
        <dbReference type="PROSITE" id="PS51352"/>
    </source>
</evidence>
<keyword evidence="3" id="KW-0735">Signal-anchor</keyword>
<dbReference type="STRING" id="882082.SaccyDRAFT_2664"/>
<organism evidence="7 8">
    <name type="scientific">Saccharomonospora cyanea NA-134</name>
    <dbReference type="NCBI Taxonomy" id="882082"/>
    <lineage>
        <taxon>Bacteria</taxon>
        <taxon>Bacillati</taxon>
        <taxon>Actinomycetota</taxon>
        <taxon>Actinomycetes</taxon>
        <taxon>Pseudonocardiales</taxon>
        <taxon>Pseudonocardiaceae</taxon>
        <taxon>Saccharomonospora</taxon>
    </lineage>
</organism>
<dbReference type="GO" id="GO:0016491">
    <property type="term" value="F:oxidoreductase activity"/>
    <property type="evidence" value="ECO:0007669"/>
    <property type="project" value="InterPro"/>
</dbReference>
<dbReference type="InterPro" id="IPR013766">
    <property type="entry name" value="Thioredoxin_domain"/>
</dbReference>
<evidence type="ECO:0000256" key="4">
    <source>
        <dbReference type="ARBA" id="ARBA00023157"/>
    </source>
</evidence>
<dbReference type="EMBL" id="CM001440">
    <property type="protein sequence ID" value="EHR61520.1"/>
    <property type="molecule type" value="Genomic_DNA"/>
</dbReference>
<proteinExistence type="predicted"/>
<reference evidence="7 8" key="1">
    <citation type="submission" date="2011-11" db="EMBL/GenBank/DDBJ databases">
        <title>The Noncontiguous Finished sequence of Saccharomonospora cyanea NA-134.</title>
        <authorList>
            <consortium name="US DOE Joint Genome Institute"/>
            <person name="Lucas S."/>
            <person name="Han J."/>
            <person name="Lapidus A."/>
            <person name="Cheng J.-F."/>
            <person name="Goodwin L."/>
            <person name="Pitluck S."/>
            <person name="Peters L."/>
            <person name="Ovchinnikova G."/>
            <person name="Lu M."/>
            <person name="Detter J.C."/>
            <person name="Han C."/>
            <person name="Tapia R."/>
            <person name="Land M."/>
            <person name="Hauser L."/>
            <person name="Kyrpides N."/>
            <person name="Ivanova N."/>
            <person name="Pagani I."/>
            <person name="Brambilla E.-M."/>
            <person name="Klenk H.-P."/>
            <person name="Woyke T."/>
        </authorList>
    </citation>
    <scope>NUCLEOTIDE SEQUENCE [LARGE SCALE GENOMIC DNA]</scope>
    <source>
        <strain evidence="7 8">NA-134</strain>
    </source>
</reference>
<protein>
    <submittedName>
        <fullName evidence="7">Thiol-disulfide isomerase-like thioredoxin</fullName>
    </submittedName>
</protein>
<dbReference type="InterPro" id="IPR050553">
    <property type="entry name" value="Thioredoxin_ResA/DsbE_sf"/>
</dbReference>
<dbReference type="GO" id="GO:0017004">
    <property type="term" value="P:cytochrome complex assembly"/>
    <property type="evidence" value="ECO:0007669"/>
    <property type="project" value="UniProtKB-KW"/>
</dbReference>
<evidence type="ECO:0000256" key="3">
    <source>
        <dbReference type="ARBA" id="ARBA00022968"/>
    </source>
</evidence>
<evidence type="ECO:0000313" key="7">
    <source>
        <dbReference type="EMBL" id="EHR61520.1"/>
    </source>
</evidence>
<feature type="domain" description="Thioredoxin" evidence="6">
    <location>
        <begin position="51"/>
        <end position="206"/>
    </location>
</feature>
<dbReference type="HOGENOM" id="CLU_042529_11_1_11"/>
<keyword evidence="5" id="KW-0676">Redox-active center</keyword>
<evidence type="ECO:0000256" key="2">
    <source>
        <dbReference type="ARBA" id="ARBA00022748"/>
    </source>
</evidence>
<evidence type="ECO:0000256" key="5">
    <source>
        <dbReference type="ARBA" id="ARBA00023284"/>
    </source>
</evidence>
<dbReference type="PROSITE" id="PS51352">
    <property type="entry name" value="THIOREDOXIN_2"/>
    <property type="match status" value="1"/>
</dbReference>
<keyword evidence="8" id="KW-1185">Reference proteome</keyword>
<dbReference type="InterPro" id="IPR013740">
    <property type="entry name" value="Redoxin"/>
</dbReference>
<keyword evidence="2" id="KW-0201">Cytochrome c-type biogenesis</keyword>
<dbReference type="PANTHER" id="PTHR42852:SF6">
    <property type="entry name" value="THIOL:DISULFIDE INTERCHANGE PROTEIN DSBE"/>
    <property type="match status" value="1"/>
</dbReference>
<keyword evidence="7" id="KW-0413">Isomerase</keyword>
<evidence type="ECO:0000256" key="1">
    <source>
        <dbReference type="ARBA" id="ARBA00004196"/>
    </source>
</evidence>
<name>H5XFW4_9PSEU</name>
<keyword evidence="3" id="KW-0812">Transmembrane</keyword>
<dbReference type="PANTHER" id="PTHR42852">
    <property type="entry name" value="THIOL:DISULFIDE INTERCHANGE PROTEIN DSBE"/>
    <property type="match status" value="1"/>
</dbReference>
<dbReference type="PROSITE" id="PS00194">
    <property type="entry name" value="THIOREDOXIN_1"/>
    <property type="match status" value="1"/>
</dbReference>
<dbReference type="Proteomes" id="UP000002791">
    <property type="component" value="Chromosome"/>
</dbReference>
<dbReference type="CDD" id="cd02966">
    <property type="entry name" value="TlpA_like_family"/>
    <property type="match status" value="1"/>
</dbReference>
<dbReference type="InterPro" id="IPR017937">
    <property type="entry name" value="Thioredoxin_CS"/>
</dbReference>
<dbReference type="GO" id="GO:0030313">
    <property type="term" value="C:cell envelope"/>
    <property type="evidence" value="ECO:0007669"/>
    <property type="project" value="UniProtKB-SubCell"/>
</dbReference>
<dbReference type="InterPro" id="IPR036249">
    <property type="entry name" value="Thioredoxin-like_sf"/>
</dbReference>
<gene>
    <name evidence="7" type="ORF">SaccyDRAFT_2664</name>
</gene>
<dbReference type="OrthoDB" id="9796554at2"/>
<accession>H5XFW4</accession>
<evidence type="ECO:0000313" key="8">
    <source>
        <dbReference type="Proteomes" id="UP000002791"/>
    </source>
</evidence>
<dbReference type="Gene3D" id="3.40.30.10">
    <property type="entry name" value="Glutaredoxin"/>
    <property type="match status" value="1"/>
</dbReference>
<dbReference type="eggNOG" id="COG0526">
    <property type="taxonomic scope" value="Bacteria"/>
</dbReference>
<dbReference type="Pfam" id="PF08534">
    <property type="entry name" value="Redoxin"/>
    <property type="match status" value="1"/>
</dbReference>
<dbReference type="SUPFAM" id="SSF52833">
    <property type="entry name" value="Thioredoxin-like"/>
    <property type="match status" value="1"/>
</dbReference>
<dbReference type="RefSeq" id="WP_005438217.1">
    <property type="nucleotide sequence ID" value="NZ_CM001440.1"/>
</dbReference>
<comment type="subcellular location">
    <subcellularLocation>
        <location evidence="1">Cell envelope</location>
    </subcellularLocation>
</comment>
<sequence>MRCAPSRTPRRHSQHWRTKFRRRITGATAAVVLVVASGCGPATTGSSFEFASPGGQTKIFYDPPEQRGAVQLSGESLTEPGRELSLSQYAGKVVVLNVWGSWCGPCRTEADDLETVYAKTKDSGVQFLGVNVRDDRSAAQDFMTNFKVSYPSLYDPAGRSLLALKGFPRSVVPATIILDRKHRVAAVFLTALLESDLLPVVQRIAAEQPAASSPTTGGRP</sequence>
<keyword evidence="4" id="KW-1015">Disulfide bond</keyword>
<dbReference type="GO" id="GO:0016853">
    <property type="term" value="F:isomerase activity"/>
    <property type="evidence" value="ECO:0007669"/>
    <property type="project" value="UniProtKB-KW"/>
</dbReference>
<dbReference type="AlphaFoldDB" id="H5XFW4"/>